<evidence type="ECO:0000256" key="1">
    <source>
        <dbReference type="SAM" id="MobiDB-lite"/>
    </source>
</evidence>
<name>A0A2P5BXL2_TREOI</name>
<feature type="region of interest" description="Disordered" evidence="1">
    <location>
        <begin position="78"/>
        <end position="152"/>
    </location>
</feature>
<evidence type="ECO:0000313" key="3">
    <source>
        <dbReference type="Proteomes" id="UP000237000"/>
    </source>
</evidence>
<protein>
    <submittedName>
        <fullName evidence="2">Uncharacterized protein</fullName>
    </submittedName>
</protein>
<dbReference type="AlphaFoldDB" id="A0A2P5BXL2"/>
<dbReference type="OrthoDB" id="10403436at2759"/>
<dbReference type="EMBL" id="JXTC01000443">
    <property type="protein sequence ID" value="PON53522.1"/>
    <property type="molecule type" value="Genomic_DNA"/>
</dbReference>
<accession>A0A2P5BXL2</accession>
<comment type="caution">
    <text evidence="2">The sequence shown here is derived from an EMBL/GenBank/DDBJ whole genome shotgun (WGS) entry which is preliminary data.</text>
</comment>
<dbReference type="InParanoid" id="A0A2P5BXL2"/>
<organism evidence="2 3">
    <name type="scientific">Trema orientale</name>
    <name type="common">Charcoal tree</name>
    <name type="synonym">Celtis orientalis</name>
    <dbReference type="NCBI Taxonomy" id="63057"/>
    <lineage>
        <taxon>Eukaryota</taxon>
        <taxon>Viridiplantae</taxon>
        <taxon>Streptophyta</taxon>
        <taxon>Embryophyta</taxon>
        <taxon>Tracheophyta</taxon>
        <taxon>Spermatophyta</taxon>
        <taxon>Magnoliopsida</taxon>
        <taxon>eudicotyledons</taxon>
        <taxon>Gunneridae</taxon>
        <taxon>Pentapetalae</taxon>
        <taxon>rosids</taxon>
        <taxon>fabids</taxon>
        <taxon>Rosales</taxon>
        <taxon>Cannabaceae</taxon>
        <taxon>Trema</taxon>
    </lineage>
</organism>
<keyword evidence="3" id="KW-1185">Reference proteome</keyword>
<gene>
    <name evidence="2" type="ORF">TorRG33x02_305100</name>
</gene>
<reference evidence="3" key="1">
    <citation type="submission" date="2016-06" db="EMBL/GenBank/DDBJ databases">
        <title>Parallel loss of symbiosis genes in relatives of nitrogen-fixing non-legume Parasponia.</title>
        <authorList>
            <person name="Van Velzen R."/>
            <person name="Holmer R."/>
            <person name="Bu F."/>
            <person name="Rutten L."/>
            <person name="Van Zeijl A."/>
            <person name="Liu W."/>
            <person name="Santuari L."/>
            <person name="Cao Q."/>
            <person name="Sharma T."/>
            <person name="Shen D."/>
            <person name="Roswanjaya Y."/>
            <person name="Wardhani T."/>
            <person name="Kalhor M.S."/>
            <person name="Jansen J."/>
            <person name="Van den Hoogen J."/>
            <person name="Gungor B."/>
            <person name="Hartog M."/>
            <person name="Hontelez J."/>
            <person name="Verver J."/>
            <person name="Yang W.-C."/>
            <person name="Schijlen E."/>
            <person name="Repin R."/>
            <person name="Schilthuizen M."/>
            <person name="Schranz E."/>
            <person name="Heidstra R."/>
            <person name="Miyata K."/>
            <person name="Fedorova E."/>
            <person name="Kohlen W."/>
            <person name="Bisseling T."/>
            <person name="Smit S."/>
            <person name="Geurts R."/>
        </authorList>
    </citation>
    <scope>NUCLEOTIDE SEQUENCE [LARGE SCALE GENOMIC DNA]</scope>
    <source>
        <strain evidence="3">cv. RG33-2</strain>
    </source>
</reference>
<evidence type="ECO:0000313" key="2">
    <source>
        <dbReference type="EMBL" id="PON53522.1"/>
    </source>
</evidence>
<proteinExistence type="predicted"/>
<dbReference type="Proteomes" id="UP000237000">
    <property type="component" value="Unassembled WGS sequence"/>
</dbReference>
<sequence>MLSKDAQKSLDISLQNIFTSFFEDEVTSADILTKGKAHADKENNVVVVDNATSHDVQVSHQNLDPVLVGDTEQVFHTDAPSVPTMVGHSDPIDTSSFEESKSDNMDSNDLSLTKIPFSKNKGWQEVQSKKQKKATLAQYTRPATRASISISQ</sequence>